<dbReference type="EMBL" id="MU839048">
    <property type="protein sequence ID" value="KAK1761887.1"/>
    <property type="molecule type" value="Genomic_DNA"/>
</dbReference>
<sequence length="677" mass="73897">MDAAAIYDPLGFDDHVVESEYVYPAGVEDEYDGNAVMLNPQPAEHHIRRNFSYLRLRVGLDPQLTRPESVIGEGPLHDGDGDGDSDDANDASPVANMQPVQLCFHDSWRPSGDPISLHFQSSPDYQNMVVQTRHPPIVEPTAPNYSCDCGDIYLNPVNNPAPASPPMAGLKRLLRKAGAIFFAGSIILSIIFHRDTPCQPAGTPHCEPAGTPYCTQEVDTILPLHQSLIDIAKLHSTIAPHALLLQPGMKPEPWSPTTLLVDLKSLAYRVLVDLDAILPSSIGGAHWDIYEAAMRHLQQADMLWFEQKTQLAHDLTARASSWLVVASHNLGSLEPKEAACRVAANATTKSDHTGTKSSSSEKPTDNDTCRDRVAQSVLEQVFIERLLPDSTLPSTPSQQFLGVGLNLAALAGNLSLAHDHLTNLVRLADCPDPETPTSDDAPASPSWGDRLRTKIGWTPPPPPDPNPNHLLCTRITTHIQPRLAALATLTAGVDHARDVAAEVEARVDGLRYVVTALLVGPAGEAGEEQHPEWEAVSEALFGHVEREEWEDAGFAVGVGRGMWVEVEGGVGVERRWVFVKRGEADALKDLARVVETIRPADNAAWFGEYVIIYDGSGDVSGATCGRVRYRLPGVAEMREAIDLAASVIGYEARGTLAEWQRRDAAWESPWFYIQCYF</sequence>
<accession>A0AAJ0BRW1</accession>
<dbReference type="AlphaFoldDB" id="A0AAJ0BRW1"/>
<name>A0AAJ0BRW1_9PEZI</name>
<gene>
    <name evidence="2" type="ORF">QBC33DRAFT_603701</name>
</gene>
<evidence type="ECO:0000313" key="2">
    <source>
        <dbReference type="EMBL" id="KAK1761887.1"/>
    </source>
</evidence>
<reference evidence="2" key="1">
    <citation type="submission" date="2023-06" db="EMBL/GenBank/DDBJ databases">
        <title>Genome-scale phylogeny and comparative genomics of the fungal order Sordariales.</title>
        <authorList>
            <consortium name="Lawrence Berkeley National Laboratory"/>
            <person name="Hensen N."/>
            <person name="Bonometti L."/>
            <person name="Westerberg I."/>
            <person name="Brannstrom I.O."/>
            <person name="Guillou S."/>
            <person name="Cros-Aarteil S."/>
            <person name="Calhoun S."/>
            <person name="Haridas S."/>
            <person name="Kuo A."/>
            <person name="Mondo S."/>
            <person name="Pangilinan J."/>
            <person name="Riley R."/>
            <person name="Labutti K."/>
            <person name="Andreopoulos B."/>
            <person name="Lipzen A."/>
            <person name="Chen C."/>
            <person name="Yanf M."/>
            <person name="Daum C."/>
            <person name="Ng V."/>
            <person name="Clum A."/>
            <person name="Steindorff A."/>
            <person name="Ohm R."/>
            <person name="Martin F."/>
            <person name="Silar P."/>
            <person name="Natvig D."/>
            <person name="Lalanne C."/>
            <person name="Gautier V."/>
            <person name="Ament-Velasquez S.L."/>
            <person name="Kruys A."/>
            <person name="Hutchinson M.I."/>
            <person name="Powell A.J."/>
            <person name="Barry K."/>
            <person name="Miller A.N."/>
            <person name="Grigoriev I.V."/>
            <person name="Debuchy R."/>
            <person name="Gladieux P."/>
            <person name="Thoren M.H."/>
            <person name="Johannesson H."/>
        </authorList>
    </citation>
    <scope>NUCLEOTIDE SEQUENCE</scope>
    <source>
        <strain evidence="2">8032-3</strain>
    </source>
</reference>
<dbReference type="RefSeq" id="XP_060278100.1">
    <property type="nucleotide sequence ID" value="XM_060432204.1"/>
</dbReference>
<feature type="region of interest" description="Disordered" evidence="1">
    <location>
        <begin position="65"/>
        <end position="93"/>
    </location>
</feature>
<comment type="caution">
    <text evidence="2">The sequence shown here is derived from an EMBL/GenBank/DDBJ whole genome shotgun (WGS) entry which is preliminary data.</text>
</comment>
<keyword evidence="3" id="KW-1185">Reference proteome</keyword>
<dbReference type="GeneID" id="85315391"/>
<evidence type="ECO:0000256" key="1">
    <source>
        <dbReference type="SAM" id="MobiDB-lite"/>
    </source>
</evidence>
<protein>
    <submittedName>
        <fullName evidence="2">Uncharacterized protein</fullName>
    </submittedName>
</protein>
<proteinExistence type="predicted"/>
<feature type="region of interest" description="Disordered" evidence="1">
    <location>
        <begin position="343"/>
        <end position="369"/>
    </location>
</feature>
<organism evidence="2 3">
    <name type="scientific">Phialemonium atrogriseum</name>
    <dbReference type="NCBI Taxonomy" id="1093897"/>
    <lineage>
        <taxon>Eukaryota</taxon>
        <taxon>Fungi</taxon>
        <taxon>Dikarya</taxon>
        <taxon>Ascomycota</taxon>
        <taxon>Pezizomycotina</taxon>
        <taxon>Sordariomycetes</taxon>
        <taxon>Sordariomycetidae</taxon>
        <taxon>Cephalothecales</taxon>
        <taxon>Cephalothecaceae</taxon>
        <taxon>Phialemonium</taxon>
    </lineage>
</organism>
<evidence type="ECO:0000313" key="3">
    <source>
        <dbReference type="Proteomes" id="UP001244011"/>
    </source>
</evidence>
<dbReference type="Proteomes" id="UP001244011">
    <property type="component" value="Unassembled WGS sequence"/>
</dbReference>